<name>A0A939DWF4_9MICO</name>
<reference evidence="2" key="1">
    <citation type="submission" date="2020-12" db="EMBL/GenBank/DDBJ databases">
        <title>PHA producing bacteria isolated from mangrove.</title>
        <authorList>
            <person name="Zheng W."/>
            <person name="Yu S."/>
            <person name="Huang Y."/>
        </authorList>
    </citation>
    <scope>NUCLEOTIDE SEQUENCE</scope>
    <source>
        <strain evidence="2">GN8-5</strain>
    </source>
</reference>
<evidence type="ECO:0000313" key="3">
    <source>
        <dbReference type="Proteomes" id="UP000664385"/>
    </source>
</evidence>
<dbReference type="PROSITE" id="PS51257">
    <property type="entry name" value="PROKAR_LIPOPROTEIN"/>
    <property type="match status" value="1"/>
</dbReference>
<dbReference type="InterPro" id="IPR032710">
    <property type="entry name" value="NTF2-like_dom_sf"/>
</dbReference>
<dbReference type="AlphaFoldDB" id="A0A939DWF4"/>
<accession>A0A939DWF4</accession>
<dbReference type="Gene3D" id="3.10.450.50">
    <property type="match status" value="1"/>
</dbReference>
<comment type="caution">
    <text evidence="2">The sequence shown here is derived from an EMBL/GenBank/DDBJ whole genome shotgun (WGS) entry which is preliminary data.</text>
</comment>
<dbReference type="EMBL" id="JAEMWU010000001">
    <property type="protein sequence ID" value="MBN8206247.1"/>
    <property type="molecule type" value="Genomic_DNA"/>
</dbReference>
<dbReference type="RefSeq" id="WP_179410719.1">
    <property type="nucleotide sequence ID" value="NZ_JAEMWU010000001.1"/>
</dbReference>
<protein>
    <recommendedName>
        <fullName evidence="1">YchJ-like middle NTF2-like domain-containing protein</fullName>
    </recommendedName>
</protein>
<feature type="domain" description="YchJ-like middle NTF2-like" evidence="1">
    <location>
        <begin position="37"/>
        <end position="130"/>
    </location>
</feature>
<dbReference type="SUPFAM" id="SSF54427">
    <property type="entry name" value="NTF2-like"/>
    <property type="match status" value="1"/>
</dbReference>
<proteinExistence type="predicted"/>
<organism evidence="2 3">
    <name type="scientific">Microbacterium esteraromaticum</name>
    <dbReference type="NCBI Taxonomy" id="57043"/>
    <lineage>
        <taxon>Bacteria</taxon>
        <taxon>Bacillati</taxon>
        <taxon>Actinomycetota</taxon>
        <taxon>Actinomycetes</taxon>
        <taxon>Micrococcales</taxon>
        <taxon>Microbacteriaceae</taxon>
        <taxon>Microbacterium</taxon>
    </lineage>
</organism>
<dbReference type="InterPro" id="IPR048469">
    <property type="entry name" value="YchJ-like_M"/>
</dbReference>
<gene>
    <name evidence="2" type="ORF">JF543_09790</name>
</gene>
<evidence type="ECO:0000259" key="1">
    <source>
        <dbReference type="Pfam" id="PF17775"/>
    </source>
</evidence>
<dbReference type="Pfam" id="PF17775">
    <property type="entry name" value="YchJ_M-like"/>
    <property type="match status" value="1"/>
</dbReference>
<evidence type="ECO:0000313" key="2">
    <source>
        <dbReference type="EMBL" id="MBN8206247.1"/>
    </source>
</evidence>
<dbReference type="Proteomes" id="UP000664385">
    <property type="component" value="Unassembled WGS sequence"/>
</dbReference>
<sequence length="135" mass="15168">MSKSSLPTDDQRCPCTSGNLFGACCGPVLKSGEAPGALRLMRSRFTAFAIGDAGHLLRTWHASTRPDDLELDDDVRWYRLDILDQQRGGPFDVEGVVEFEAFYRQGAERGSMRERSRFVREDGSWFYVDGIVASR</sequence>